<keyword evidence="1" id="KW-0808">Transferase</keyword>
<evidence type="ECO:0000259" key="3">
    <source>
        <dbReference type="Pfam" id="PF13439"/>
    </source>
</evidence>
<keyword evidence="5" id="KW-1185">Reference proteome</keyword>
<dbReference type="InterPro" id="IPR001296">
    <property type="entry name" value="Glyco_trans_1"/>
</dbReference>
<dbReference type="RefSeq" id="WP_201429172.1">
    <property type="nucleotide sequence ID" value="NZ_JAEQBW010000001.1"/>
</dbReference>
<dbReference type="SUPFAM" id="SSF53756">
    <property type="entry name" value="UDP-Glycosyltransferase/glycogen phosphorylase"/>
    <property type="match status" value="1"/>
</dbReference>
<proteinExistence type="predicted"/>
<dbReference type="EMBL" id="JAEQBW010000001">
    <property type="protein sequence ID" value="MBK6263477.1"/>
    <property type="molecule type" value="Genomic_DNA"/>
</dbReference>
<gene>
    <name evidence="4" type="ORF">JKA74_00405</name>
</gene>
<accession>A0A934WV04</accession>
<comment type="caution">
    <text evidence="4">The sequence shown here is derived from an EMBL/GenBank/DDBJ whole genome shotgun (WGS) entry which is preliminary data.</text>
</comment>
<evidence type="ECO:0000313" key="4">
    <source>
        <dbReference type="EMBL" id="MBK6263477.1"/>
    </source>
</evidence>
<dbReference type="InterPro" id="IPR028098">
    <property type="entry name" value="Glyco_trans_4-like_N"/>
</dbReference>
<name>A0A934WV04_9BACT</name>
<feature type="domain" description="Glycosyl transferase family 1" evidence="2">
    <location>
        <begin position="201"/>
        <end position="343"/>
    </location>
</feature>
<dbReference type="CDD" id="cd03809">
    <property type="entry name" value="GT4_MtfB-like"/>
    <property type="match status" value="1"/>
</dbReference>
<evidence type="ECO:0000313" key="5">
    <source>
        <dbReference type="Proteomes" id="UP000611723"/>
    </source>
</evidence>
<dbReference type="AlphaFoldDB" id="A0A934WV04"/>
<dbReference type="GO" id="GO:0009103">
    <property type="term" value="P:lipopolysaccharide biosynthetic process"/>
    <property type="evidence" value="ECO:0007669"/>
    <property type="project" value="TreeGrafter"/>
</dbReference>
<dbReference type="Proteomes" id="UP000611723">
    <property type="component" value="Unassembled WGS sequence"/>
</dbReference>
<feature type="domain" description="Glycosyltransferase subfamily 4-like N-terminal" evidence="3">
    <location>
        <begin position="27"/>
        <end position="179"/>
    </location>
</feature>
<reference evidence="4" key="1">
    <citation type="submission" date="2021-01" db="EMBL/GenBank/DDBJ databases">
        <title>Marivirga aurantiaca sp. nov., isolated from intertidal surface sediments.</title>
        <authorList>
            <person name="Zhang M."/>
        </authorList>
    </citation>
    <scope>NUCLEOTIDE SEQUENCE</scope>
    <source>
        <strain evidence="4">S37H4</strain>
    </source>
</reference>
<sequence length="378" mass="43127">MKIAFDAKRAFNNFTGLGNYSRFVIEALAENFPEDEQLLFTPKVADHPEAEAFYKKRKDNVFLPKALWKNSLMQSAWRSKHIGKLASKQKIDIFHGLSNELPSGLNAEIKKVVTIHDLIFLRYPAFYPWIDRQVYKKKFKSACEKADQIIAVSEQTKGDIIEFFGTDPQKIHVVYQGVHPIYQQEIKPNRMIYMIEQYQLMQPYFLYVGSIEERKNAESLVRAFKLVLDKVEDDLLLLIVGKKTDYQKRVEKTIEELGLIHNVRILNQVPFNNLPFLYKGALASVYPSTFEGFGIPVLESLMMRTPVVAGTGSSLQEAGGKHALYADPKNNEELAAQMLRMATESNIGDELLKGIEGHLSRFTSTAIAEKIRAVYNIL</sequence>
<dbReference type="Pfam" id="PF13439">
    <property type="entry name" value="Glyco_transf_4"/>
    <property type="match status" value="1"/>
</dbReference>
<protein>
    <submittedName>
        <fullName evidence="4">Glycosyltransferase family 4 protein</fullName>
    </submittedName>
</protein>
<evidence type="ECO:0000256" key="1">
    <source>
        <dbReference type="ARBA" id="ARBA00022679"/>
    </source>
</evidence>
<evidence type="ECO:0000259" key="2">
    <source>
        <dbReference type="Pfam" id="PF00534"/>
    </source>
</evidence>
<dbReference type="Gene3D" id="3.40.50.2000">
    <property type="entry name" value="Glycogen Phosphorylase B"/>
    <property type="match status" value="2"/>
</dbReference>
<dbReference type="Pfam" id="PF00534">
    <property type="entry name" value="Glycos_transf_1"/>
    <property type="match status" value="1"/>
</dbReference>
<organism evidence="4 5">
    <name type="scientific">Marivirga aurantiaca</name>
    <dbReference type="NCBI Taxonomy" id="2802615"/>
    <lineage>
        <taxon>Bacteria</taxon>
        <taxon>Pseudomonadati</taxon>
        <taxon>Bacteroidota</taxon>
        <taxon>Cytophagia</taxon>
        <taxon>Cytophagales</taxon>
        <taxon>Marivirgaceae</taxon>
        <taxon>Marivirga</taxon>
    </lineage>
</organism>
<dbReference type="PANTHER" id="PTHR46401">
    <property type="entry name" value="GLYCOSYLTRANSFERASE WBBK-RELATED"/>
    <property type="match status" value="1"/>
</dbReference>
<dbReference type="PANTHER" id="PTHR46401:SF2">
    <property type="entry name" value="GLYCOSYLTRANSFERASE WBBK-RELATED"/>
    <property type="match status" value="1"/>
</dbReference>
<dbReference type="GO" id="GO:0016757">
    <property type="term" value="F:glycosyltransferase activity"/>
    <property type="evidence" value="ECO:0007669"/>
    <property type="project" value="InterPro"/>
</dbReference>